<keyword evidence="2" id="KW-1185">Reference proteome</keyword>
<reference evidence="1" key="1">
    <citation type="submission" date="2019-10" db="EMBL/GenBank/DDBJ databases">
        <authorList>
            <consortium name="DOE Joint Genome Institute"/>
            <person name="Kuo A."/>
            <person name="Miyauchi S."/>
            <person name="Kiss E."/>
            <person name="Drula E."/>
            <person name="Kohler A."/>
            <person name="Sanchez-Garcia M."/>
            <person name="Andreopoulos B."/>
            <person name="Barry K.W."/>
            <person name="Bonito G."/>
            <person name="Buee M."/>
            <person name="Carver A."/>
            <person name="Chen C."/>
            <person name="Cichocki N."/>
            <person name="Clum A."/>
            <person name="Culley D."/>
            <person name="Crous P.W."/>
            <person name="Fauchery L."/>
            <person name="Girlanda M."/>
            <person name="Hayes R."/>
            <person name="Keri Z."/>
            <person name="Labutti K."/>
            <person name="Lipzen A."/>
            <person name="Lombard V."/>
            <person name="Magnuson J."/>
            <person name="Maillard F."/>
            <person name="Morin E."/>
            <person name="Murat C."/>
            <person name="Nolan M."/>
            <person name="Ohm R."/>
            <person name="Pangilinan J."/>
            <person name="Pereira M."/>
            <person name="Perotto S."/>
            <person name="Peter M."/>
            <person name="Riley R."/>
            <person name="Sitrit Y."/>
            <person name="Stielow B."/>
            <person name="Szollosi G."/>
            <person name="Zifcakova L."/>
            <person name="Stursova M."/>
            <person name="Spatafora J.W."/>
            <person name="Tedersoo L."/>
            <person name="Vaario L.-M."/>
            <person name="Yamada A."/>
            <person name="Yan M."/>
            <person name="Wang P."/>
            <person name="Xu J."/>
            <person name="Bruns T."/>
            <person name="Baldrian P."/>
            <person name="Vilgalys R."/>
            <person name="Henrissat B."/>
            <person name="Grigoriev I.V."/>
            <person name="Hibbett D."/>
            <person name="Nagy L.G."/>
            <person name="Martin F.M."/>
        </authorList>
    </citation>
    <scope>NUCLEOTIDE SEQUENCE</scope>
    <source>
        <strain evidence="1">P2</strain>
    </source>
</reference>
<comment type="caution">
    <text evidence="1">The sequence shown here is derived from an EMBL/GenBank/DDBJ whole genome shotgun (WGS) entry which is preliminary data.</text>
</comment>
<accession>A0ACB6ZWC4</accession>
<gene>
    <name evidence="1" type="ORF">BDM02DRAFT_3125059</name>
</gene>
<protein>
    <submittedName>
        <fullName evidence="1">Uncharacterized protein</fullName>
    </submittedName>
</protein>
<evidence type="ECO:0000313" key="2">
    <source>
        <dbReference type="Proteomes" id="UP000886501"/>
    </source>
</evidence>
<dbReference type="Proteomes" id="UP000886501">
    <property type="component" value="Unassembled WGS sequence"/>
</dbReference>
<dbReference type="EMBL" id="MU117961">
    <property type="protein sequence ID" value="KAF9654115.1"/>
    <property type="molecule type" value="Genomic_DNA"/>
</dbReference>
<sequence>MDQKIPRICKDTDGQNWMVPNTLVIQLSRDTCPIFASSEPGESLPPSKSLHPALSDFSVPPDLDKVVTTLSSEVLDRLDGVGCVGWLTGSEVDTTYIPQHPAPTSEPVNHSTQTTPFNISSNLLLKIVTTFLRSGGTGKTLSWAGEENLDGHTDWVRDVA</sequence>
<proteinExistence type="predicted"/>
<reference evidence="1" key="2">
    <citation type="journal article" date="2020" name="Nat. Commun.">
        <title>Large-scale genome sequencing of mycorrhizal fungi provides insights into the early evolution of symbiotic traits.</title>
        <authorList>
            <person name="Miyauchi S."/>
            <person name="Kiss E."/>
            <person name="Kuo A."/>
            <person name="Drula E."/>
            <person name="Kohler A."/>
            <person name="Sanchez-Garcia M."/>
            <person name="Morin E."/>
            <person name="Andreopoulos B."/>
            <person name="Barry K.W."/>
            <person name="Bonito G."/>
            <person name="Buee M."/>
            <person name="Carver A."/>
            <person name="Chen C."/>
            <person name="Cichocki N."/>
            <person name="Clum A."/>
            <person name="Culley D."/>
            <person name="Crous P.W."/>
            <person name="Fauchery L."/>
            <person name="Girlanda M."/>
            <person name="Hayes R.D."/>
            <person name="Keri Z."/>
            <person name="LaButti K."/>
            <person name="Lipzen A."/>
            <person name="Lombard V."/>
            <person name="Magnuson J."/>
            <person name="Maillard F."/>
            <person name="Murat C."/>
            <person name="Nolan M."/>
            <person name="Ohm R.A."/>
            <person name="Pangilinan J."/>
            <person name="Pereira M.F."/>
            <person name="Perotto S."/>
            <person name="Peter M."/>
            <person name="Pfister S."/>
            <person name="Riley R."/>
            <person name="Sitrit Y."/>
            <person name="Stielow J.B."/>
            <person name="Szollosi G."/>
            <person name="Zifcakova L."/>
            <person name="Stursova M."/>
            <person name="Spatafora J.W."/>
            <person name="Tedersoo L."/>
            <person name="Vaario L.M."/>
            <person name="Yamada A."/>
            <person name="Yan M."/>
            <person name="Wang P."/>
            <person name="Xu J."/>
            <person name="Bruns T."/>
            <person name="Baldrian P."/>
            <person name="Vilgalys R."/>
            <person name="Dunand C."/>
            <person name="Henrissat B."/>
            <person name="Grigoriev I.V."/>
            <person name="Hibbett D."/>
            <person name="Nagy L.G."/>
            <person name="Martin F.M."/>
        </authorList>
    </citation>
    <scope>NUCLEOTIDE SEQUENCE</scope>
    <source>
        <strain evidence="1">P2</strain>
    </source>
</reference>
<name>A0ACB6ZWC4_THEGA</name>
<organism evidence="1 2">
    <name type="scientific">Thelephora ganbajun</name>
    <name type="common">Ganba fungus</name>
    <dbReference type="NCBI Taxonomy" id="370292"/>
    <lineage>
        <taxon>Eukaryota</taxon>
        <taxon>Fungi</taxon>
        <taxon>Dikarya</taxon>
        <taxon>Basidiomycota</taxon>
        <taxon>Agaricomycotina</taxon>
        <taxon>Agaricomycetes</taxon>
        <taxon>Thelephorales</taxon>
        <taxon>Thelephoraceae</taxon>
        <taxon>Thelephora</taxon>
    </lineage>
</organism>
<evidence type="ECO:0000313" key="1">
    <source>
        <dbReference type="EMBL" id="KAF9654115.1"/>
    </source>
</evidence>